<accession>A0A2M6T147</accession>
<dbReference type="EMBL" id="PEYE01000026">
    <property type="protein sequence ID" value="PIS38895.1"/>
    <property type="molecule type" value="Genomic_DNA"/>
</dbReference>
<dbReference type="GO" id="GO:0004476">
    <property type="term" value="F:mannose-6-phosphate isomerase activity"/>
    <property type="evidence" value="ECO:0007669"/>
    <property type="project" value="InterPro"/>
</dbReference>
<dbReference type="GO" id="GO:0097367">
    <property type="term" value="F:carbohydrate derivative binding"/>
    <property type="evidence" value="ECO:0007669"/>
    <property type="project" value="InterPro"/>
</dbReference>
<dbReference type="PROSITE" id="PS51464">
    <property type="entry name" value="SIS"/>
    <property type="match status" value="1"/>
</dbReference>
<dbReference type="Gene3D" id="3.40.50.10490">
    <property type="entry name" value="Glucose-6-phosphate isomerase like protein, domain 1"/>
    <property type="match status" value="2"/>
</dbReference>
<protein>
    <recommendedName>
        <fullName evidence="3">SIS domain-containing protein</fullName>
    </recommendedName>
</protein>
<dbReference type="Pfam" id="PF01380">
    <property type="entry name" value="SIS"/>
    <property type="match status" value="1"/>
</dbReference>
<evidence type="ECO:0000259" key="3">
    <source>
        <dbReference type="PROSITE" id="PS51464"/>
    </source>
</evidence>
<dbReference type="GO" id="GO:1901135">
    <property type="term" value="P:carbohydrate derivative metabolic process"/>
    <property type="evidence" value="ECO:0007669"/>
    <property type="project" value="InterPro"/>
</dbReference>
<evidence type="ECO:0000256" key="1">
    <source>
        <dbReference type="ARBA" id="ARBA00010523"/>
    </source>
</evidence>
<dbReference type="AlphaFoldDB" id="A0A2M6T147"/>
<gene>
    <name evidence="4" type="ORF">COT34_01490</name>
</gene>
<dbReference type="InterPro" id="IPR019490">
    <property type="entry name" value="Glu6P/Mann6P_isomerase_C"/>
</dbReference>
<sequence>MAKKDPVLTSINNLVPQFKYAFEKAESYNFPPGYASAEQILVCGMGGSALGAEALRTLVQDQLKIPFAIVRDYHLPAYVNEKTLVVLISYSGTTEEVLSCAEEAVRKNTLVIGISSNGELKELMKKNSKPSLVFETSLNPAGQPRSGLGLSLGMFWGALVKLGFLNKPEIAEILPRWSSLAQKTRNKLIIFVSSGFLEGACRAGRNIINETAKTYADYHILPEMNHHLLEGLACPASNKKNLVFLFLESEFYEPKILTRLKLTREVVRKNKIKTITVKLKGKNRAEQMLETIFNASRLSCQLSKIYRVDPLSIPWVKWFKGRLAEK</sequence>
<comment type="similarity">
    <text evidence="1">Belongs to the PGI/PMI family.</text>
</comment>
<comment type="caution">
    <text evidence="4">The sequence shown here is derived from an EMBL/GenBank/DDBJ whole genome shotgun (WGS) entry which is preliminary data.</text>
</comment>
<dbReference type="GO" id="GO:0004347">
    <property type="term" value="F:glucose-6-phosphate isomerase activity"/>
    <property type="evidence" value="ECO:0007669"/>
    <property type="project" value="InterPro"/>
</dbReference>
<dbReference type="Pfam" id="PF10432">
    <property type="entry name" value="bact-PGI_C"/>
    <property type="match status" value="1"/>
</dbReference>
<reference evidence="5" key="1">
    <citation type="submission" date="2017-09" db="EMBL/GenBank/DDBJ databases">
        <title>Depth-based differentiation of microbial function through sediment-hosted aquifers and enrichment of novel symbionts in the deep terrestrial subsurface.</title>
        <authorList>
            <person name="Probst A.J."/>
            <person name="Ladd B."/>
            <person name="Jarett J.K."/>
            <person name="Geller-Mcgrath D.E."/>
            <person name="Sieber C.M.K."/>
            <person name="Emerson J.B."/>
            <person name="Anantharaman K."/>
            <person name="Thomas B.C."/>
            <person name="Malmstrom R."/>
            <person name="Stieglmeier M."/>
            <person name="Klingl A."/>
            <person name="Woyke T."/>
            <person name="Ryan C.M."/>
            <person name="Banfield J.F."/>
        </authorList>
    </citation>
    <scope>NUCLEOTIDE SEQUENCE [LARGE SCALE GENOMIC DNA]</scope>
</reference>
<keyword evidence="2" id="KW-0413">Isomerase</keyword>
<dbReference type="InterPro" id="IPR001347">
    <property type="entry name" value="SIS_dom"/>
</dbReference>
<dbReference type="Proteomes" id="UP000229390">
    <property type="component" value="Unassembled WGS sequence"/>
</dbReference>
<proteinExistence type="inferred from homology"/>
<dbReference type="SUPFAM" id="SSF53697">
    <property type="entry name" value="SIS domain"/>
    <property type="match status" value="1"/>
</dbReference>
<dbReference type="InterPro" id="IPR046348">
    <property type="entry name" value="SIS_dom_sf"/>
</dbReference>
<evidence type="ECO:0000256" key="2">
    <source>
        <dbReference type="ARBA" id="ARBA00023235"/>
    </source>
</evidence>
<name>A0A2M6T147_9BACT</name>
<organism evidence="4 5">
    <name type="scientific">Candidatus Nealsonbacteria bacterium CG08_land_8_20_14_0_20_43_11</name>
    <dbReference type="NCBI Taxonomy" id="1974706"/>
    <lineage>
        <taxon>Bacteria</taxon>
        <taxon>Candidatus Nealsoniibacteriota</taxon>
    </lineage>
</organism>
<feature type="domain" description="SIS" evidence="3">
    <location>
        <begin position="30"/>
        <end position="168"/>
    </location>
</feature>
<evidence type="ECO:0000313" key="5">
    <source>
        <dbReference type="Proteomes" id="UP000229390"/>
    </source>
</evidence>
<evidence type="ECO:0000313" key="4">
    <source>
        <dbReference type="EMBL" id="PIS38895.1"/>
    </source>
</evidence>
<dbReference type="GO" id="GO:0005975">
    <property type="term" value="P:carbohydrate metabolic process"/>
    <property type="evidence" value="ECO:0007669"/>
    <property type="project" value="InterPro"/>
</dbReference>